<evidence type="ECO:0000313" key="2">
    <source>
        <dbReference type="Proteomes" id="UP000032142"/>
    </source>
</evidence>
<dbReference type="EMBL" id="KN424555">
    <property type="protein sequence ID" value="KHG23305.1"/>
    <property type="molecule type" value="Genomic_DNA"/>
</dbReference>
<protein>
    <submittedName>
        <fullName evidence="1">Uncharacterized protein</fullName>
    </submittedName>
</protein>
<evidence type="ECO:0000313" key="1">
    <source>
        <dbReference type="EMBL" id="KHG23305.1"/>
    </source>
</evidence>
<accession>A0A0B0PED2</accession>
<organism evidence="1 2">
    <name type="scientific">Gossypium arboreum</name>
    <name type="common">Tree cotton</name>
    <name type="synonym">Gossypium nanking</name>
    <dbReference type="NCBI Taxonomy" id="29729"/>
    <lineage>
        <taxon>Eukaryota</taxon>
        <taxon>Viridiplantae</taxon>
        <taxon>Streptophyta</taxon>
        <taxon>Embryophyta</taxon>
        <taxon>Tracheophyta</taxon>
        <taxon>Spermatophyta</taxon>
        <taxon>Magnoliopsida</taxon>
        <taxon>eudicotyledons</taxon>
        <taxon>Gunneridae</taxon>
        <taxon>Pentapetalae</taxon>
        <taxon>rosids</taxon>
        <taxon>malvids</taxon>
        <taxon>Malvales</taxon>
        <taxon>Malvaceae</taxon>
        <taxon>Malvoideae</taxon>
        <taxon>Gossypium</taxon>
    </lineage>
</organism>
<gene>
    <name evidence="1" type="ORF">F383_08442</name>
</gene>
<proteinExistence type="predicted"/>
<dbReference type="AlphaFoldDB" id="A0A0B0PED2"/>
<reference evidence="2" key="1">
    <citation type="submission" date="2014-09" db="EMBL/GenBank/DDBJ databases">
        <authorList>
            <person name="Mudge J."/>
            <person name="Ramaraj T."/>
            <person name="Lindquist I.E."/>
            <person name="Bharti A.K."/>
            <person name="Sundararajan A."/>
            <person name="Cameron C.T."/>
            <person name="Woodward J.E."/>
            <person name="May G.D."/>
            <person name="Brubaker C."/>
            <person name="Broadhvest J."/>
            <person name="Wilkins T.A."/>
        </authorList>
    </citation>
    <scope>NUCLEOTIDE SEQUENCE</scope>
    <source>
        <strain evidence="2">cv. AKA8401</strain>
    </source>
</reference>
<dbReference type="Proteomes" id="UP000032142">
    <property type="component" value="Unassembled WGS sequence"/>
</dbReference>
<name>A0A0B0PED2_GOSAR</name>
<sequence length="91" mass="10495">MNHSECQRPRRGLTCNHISMPLFQPGSYLHTYIGITYRCHGLTYTSHIRILCHDICILTIPKSKQIQKYSSQACMHSAIVNINSHISFQHI</sequence>
<keyword evidence="2" id="KW-1185">Reference proteome</keyword>